<gene>
    <name evidence="1" type="ORF">Nepgr_021713</name>
</gene>
<comment type="caution">
    <text evidence="1">The sequence shown here is derived from an EMBL/GenBank/DDBJ whole genome shotgun (WGS) entry which is preliminary data.</text>
</comment>
<organism evidence="1 2">
    <name type="scientific">Nepenthes gracilis</name>
    <name type="common">Slender pitcher plant</name>
    <dbReference type="NCBI Taxonomy" id="150966"/>
    <lineage>
        <taxon>Eukaryota</taxon>
        <taxon>Viridiplantae</taxon>
        <taxon>Streptophyta</taxon>
        <taxon>Embryophyta</taxon>
        <taxon>Tracheophyta</taxon>
        <taxon>Spermatophyta</taxon>
        <taxon>Magnoliopsida</taxon>
        <taxon>eudicotyledons</taxon>
        <taxon>Gunneridae</taxon>
        <taxon>Pentapetalae</taxon>
        <taxon>Caryophyllales</taxon>
        <taxon>Nepenthaceae</taxon>
        <taxon>Nepenthes</taxon>
    </lineage>
</organism>
<name>A0AAD3XW58_NEPGR</name>
<dbReference type="Proteomes" id="UP001279734">
    <property type="component" value="Unassembled WGS sequence"/>
</dbReference>
<protein>
    <submittedName>
        <fullName evidence="1">Uncharacterized protein</fullName>
    </submittedName>
</protein>
<dbReference type="AlphaFoldDB" id="A0AAD3XW58"/>
<reference evidence="1" key="1">
    <citation type="submission" date="2023-05" db="EMBL/GenBank/DDBJ databases">
        <title>Nepenthes gracilis genome sequencing.</title>
        <authorList>
            <person name="Fukushima K."/>
        </authorList>
    </citation>
    <scope>NUCLEOTIDE SEQUENCE</scope>
    <source>
        <strain evidence="1">SING2019-196</strain>
    </source>
</reference>
<sequence>MLKRGSGYFLAETMQTPRNVSPRPLKDLAKLEASCGVPKTNNSDKDLLILRESVAAMDSSVYAGADPSTPPGDVQVKLLVFATACFLVDFLMLRTADFALISICLLSWPLLLLVWNSYLEVDFTVAAVDDFEFWPFASVSHRLSWWLFWTGMVLGSHSCQMPLQINGSFNGCSHGILLPSLKDNALDAIVAMTLLEAAPCCPFGPRFVLLACGSQWKMAAGVLCRKGPWVA</sequence>
<dbReference type="EMBL" id="BSYO01000021">
    <property type="protein sequence ID" value="GMH19872.1"/>
    <property type="molecule type" value="Genomic_DNA"/>
</dbReference>
<evidence type="ECO:0000313" key="1">
    <source>
        <dbReference type="EMBL" id="GMH19872.1"/>
    </source>
</evidence>
<accession>A0AAD3XW58</accession>
<evidence type="ECO:0000313" key="2">
    <source>
        <dbReference type="Proteomes" id="UP001279734"/>
    </source>
</evidence>
<keyword evidence="2" id="KW-1185">Reference proteome</keyword>
<proteinExistence type="predicted"/>